<dbReference type="InterPro" id="IPR004158">
    <property type="entry name" value="DUF247_pln"/>
</dbReference>
<name>A0A9I9CXG6_CUCME</name>
<organism evidence="1">
    <name type="scientific">Cucumis melo</name>
    <name type="common">Muskmelon</name>
    <dbReference type="NCBI Taxonomy" id="3656"/>
    <lineage>
        <taxon>Eukaryota</taxon>
        <taxon>Viridiplantae</taxon>
        <taxon>Streptophyta</taxon>
        <taxon>Embryophyta</taxon>
        <taxon>Tracheophyta</taxon>
        <taxon>Spermatophyta</taxon>
        <taxon>Magnoliopsida</taxon>
        <taxon>eudicotyledons</taxon>
        <taxon>Gunneridae</taxon>
        <taxon>Pentapetalae</taxon>
        <taxon>rosids</taxon>
        <taxon>fabids</taxon>
        <taxon>Cucurbitales</taxon>
        <taxon>Cucurbitaceae</taxon>
        <taxon>Benincaseae</taxon>
        <taxon>Cucumis</taxon>
    </lineage>
</organism>
<reference evidence="1" key="1">
    <citation type="submission" date="2023-03" db="UniProtKB">
        <authorList>
            <consortium name="EnsemblPlants"/>
        </authorList>
    </citation>
    <scope>IDENTIFICATION</scope>
</reference>
<evidence type="ECO:0000313" key="1">
    <source>
        <dbReference type="EnsemblPlants" id="MELO3C009856.2.1"/>
    </source>
</evidence>
<dbReference type="PANTHER" id="PTHR31170:SF20">
    <property type="entry name" value="DUF247 DOMAIN PROTEIN"/>
    <property type="match status" value="1"/>
</dbReference>
<dbReference type="Gramene" id="MELO3C009856.2.1">
    <property type="protein sequence ID" value="MELO3C009856.2.1"/>
    <property type="gene ID" value="MELO3C009856.2"/>
</dbReference>
<accession>A0A9I9CXG6</accession>
<dbReference type="Pfam" id="PF03140">
    <property type="entry name" value="DUF247"/>
    <property type="match status" value="1"/>
</dbReference>
<dbReference type="PANTHER" id="PTHR31170">
    <property type="entry name" value="BNAC04G53230D PROTEIN"/>
    <property type="match status" value="1"/>
</dbReference>
<dbReference type="EnsemblPlants" id="MELO3C009856.2.1">
    <property type="protein sequence ID" value="MELO3C009856.2.1"/>
    <property type="gene ID" value="MELO3C009856.2"/>
</dbReference>
<protein>
    <submittedName>
        <fullName evidence="1">Uncharacterized protein</fullName>
    </submittedName>
</protein>
<sequence length="288" mass="33393">MHQPNNSSVAAEVSYITSLIQNKLQSLPHITEECCIYRVSKRLVNIHPTMYEPQLISIGPFHHGREDLKPMEQFKLKFLFRYLSRLSRQLLSFEVVVKAALEWETKARKCYEDCVISMNSHDFVHMLLVDGCFMVEFLVAIYGEHLQTQTTSRVDPLVSQAMNINLYHDLIMLENQLPFFVIQGLFCFIYQPNNYDDCFMVLVNIVHNFFQVNFIKHHREIPPNILSAPNKHIGHLLDFLGFYYPPVTKDINQGNNRSLFLPPSTTELYEAGVILEKAVTTSDYNIMG</sequence>
<dbReference type="AlphaFoldDB" id="A0A9I9CXG6"/>
<proteinExistence type="predicted"/>